<comment type="caution">
    <text evidence="2">The sequence shown here is derived from an EMBL/GenBank/DDBJ whole genome shotgun (WGS) entry which is preliminary data.</text>
</comment>
<feature type="compositionally biased region" description="Basic and acidic residues" evidence="1">
    <location>
        <begin position="1"/>
        <end position="10"/>
    </location>
</feature>
<feature type="region of interest" description="Disordered" evidence="1">
    <location>
        <begin position="1"/>
        <end position="41"/>
    </location>
</feature>
<dbReference type="EMBL" id="CAUYUJ010008946">
    <property type="protein sequence ID" value="CAK0825441.1"/>
    <property type="molecule type" value="Genomic_DNA"/>
</dbReference>
<protein>
    <submittedName>
        <fullName evidence="2">Uncharacterized protein</fullName>
    </submittedName>
</protein>
<name>A0ABN9S1I6_9DINO</name>
<feature type="non-terminal residue" evidence="2">
    <location>
        <position position="1"/>
    </location>
</feature>
<evidence type="ECO:0000256" key="1">
    <source>
        <dbReference type="SAM" id="MobiDB-lite"/>
    </source>
</evidence>
<dbReference type="Proteomes" id="UP001189429">
    <property type="component" value="Unassembled WGS sequence"/>
</dbReference>
<evidence type="ECO:0000313" key="3">
    <source>
        <dbReference type="Proteomes" id="UP001189429"/>
    </source>
</evidence>
<evidence type="ECO:0000313" key="2">
    <source>
        <dbReference type="EMBL" id="CAK0825441.1"/>
    </source>
</evidence>
<accession>A0ABN9S1I6</accession>
<keyword evidence="3" id="KW-1185">Reference proteome</keyword>
<feature type="compositionally biased region" description="Basic and acidic residues" evidence="1">
    <location>
        <begin position="119"/>
        <end position="132"/>
    </location>
</feature>
<feature type="compositionally biased region" description="Basic and acidic residues" evidence="1">
    <location>
        <begin position="77"/>
        <end position="90"/>
    </location>
</feature>
<proteinExistence type="predicted"/>
<sequence>GQPRASEDQIRGPAGLDIPEEPGRRAGLGPEGRPWRAAEPRRPVVLGELAASRRHHAEGFQGGLPGAAGRPGSCPGDLRRLGRQAERERVAPTQGSQSGAQREQPRVEKVRPWAGDSPNNEHFDDVLRLGLQ</sequence>
<feature type="region of interest" description="Disordered" evidence="1">
    <location>
        <begin position="56"/>
        <end position="132"/>
    </location>
</feature>
<organism evidence="2 3">
    <name type="scientific">Prorocentrum cordatum</name>
    <dbReference type="NCBI Taxonomy" id="2364126"/>
    <lineage>
        <taxon>Eukaryota</taxon>
        <taxon>Sar</taxon>
        <taxon>Alveolata</taxon>
        <taxon>Dinophyceae</taxon>
        <taxon>Prorocentrales</taxon>
        <taxon>Prorocentraceae</taxon>
        <taxon>Prorocentrum</taxon>
    </lineage>
</organism>
<reference evidence="2" key="1">
    <citation type="submission" date="2023-10" db="EMBL/GenBank/DDBJ databases">
        <authorList>
            <person name="Chen Y."/>
            <person name="Shah S."/>
            <person name="Dougan E. K."/>
            <person name="Thang M."/>
            <person name="Chan C."/>
        </authorList>
    </citation>
    <scope>NUCLEOTIDE SEQUENCE [LARGE SCALE GENOMIC DNA]</scope>
</reference>
<feature type="non-terminal residue" evidence="2">
    <location>
        <position position="132"/>
    </location>
</feature>
<gene>
    <name evidence="2" type="ORF">PCOR1329_LOCUS25568</name>
</gene>